<proteinExistence type="predicted"/>
<dbReference type="InterPro" id="IPR021833">
    <property type="entry name" value="DUF3425"/>
</dbReference>
<reference evidence="2" key="1">
    <citation type="submission" date="2022-11" db="EMBL/GenBank/DDBJ databases">
        <title>Chromosomal genome sequence assembly and mating type (MAT) locus characterization of the leprose asexual lichenized fungus Lepraria neglecta (Nyl.) Erichsen.</title>
        <authorList>
            <person name="Allen J.L."/>
            <person name="Pfeffer B."/>
        </authorList>
    </citation>
    <scope>NUCLEOTIDE SEQUENCE</scope>
    <source>
        <strain evidence="2">Allen 5258</strain>
    </source>
</reference>
<evidence type="ECO:0000313" key="2">
    <source>
        <dbReference type="EMBL" id="KAK3168920.1"/>
    </source>
</evidence>
<dbReference type="Proteomes" id="UP001276659">
    <property type="component" value="Unassembled WGS sequence"/>
</dbReference>
<sequence>MDDLQVRLKYKKSDADDWTKVEDKALRKKLQNRLAKRKSRVNPTKETKNAKGKANKKTEPCDKDQDTPETIAPASEGDNILPSDTVNDGQLVSRTRQFLSSSRTQYGNLDDEVESFLATTGLHEHRFICLSQYSLLRAILQNAKLLALDLALLADDESLSPWTLMNPYPIIAPQDLNPTPLQLCTPHHPYLDIIPSPAFRDNILLLLADNPLEDQFCHELHCDSFTIWGSQPWDTQGMSSFVSHGSGSIADRADS</sequence>
<feature type="compositionally biased region" description="Basic residues" evidence="1">
    <location>
        <begin position="31"/>
        <end position="40"/>
    </location>
</feature>
<dbReference type="Pfam" id="PF11905">
    <property type="entry name" value="DUF3425"/>
    <property type="match status" value="1"/>
</dbReference>
<organism evidence="2 3">
    <name type="scientific">Lepraria neglecta</name>
    <dbReference type="NCBI Taxonomy" id="209136"/>
    <lineage>
        <taxon>Eukaryota</taxon>
        <taxon>Fungi</taxon>
        <taxon>Dikarya</taxon>
        <taxon>Ascomycota</taxon>
        <taxon>Pezizomycotina</taxon>
        <taxon>Lecanoromycetes</taxon>
        <taxon>OSLEUM clade</taxon>
        <taxon>Lecanoromycetidae</taxon>
        <taxon>Lecanorales</taxon>
        <taxon>Lecanorineae</taxon>
        <taxon>Stereocaulaceae</taxon>
        <taxon>Lepraria</taxon>
    </lineage>
</organism>
<feature type="region of interest" description="Disordered" evidence="1">
    <location>
        <begin position="31"/>
        <end position="86"/>
    </location>
</feature>
<accession>A0AAD9YZN1</accession>
<gene>
    <name evidence="2" type="ORF">OEA41_005368</name>
</gene>
<dbReference type="PANTHER" id="PTHR38116:SF5">
    <property type="entry name" value="BZIP DOMAIN-CONTAINING PROTEIN"/>
    <property type="match status" value="1"/>
</dbReference>
<dbReference type="EMBL" id="JASNWA010000010">
    <property type="protein sequence ID" value="KAK3168920.1"/>
    <property type="molecule type" value="Genomic_DNA"/>
</dbReference>
<dbReference type="AlphaFoldDB" id="A0AAD9YZN1"/>
<evidence type="ECO:0000256" key="1">
    <source>
        <dbReference type="SAM" id="MobiDB-lite"/>
    </source>
</evidence>
<evidence type="ECO:0000313" key="3">
    <source>
        <dbReference type="Proteomes" id="UP001276659"/>
    </source>
</evidence>
<dbReference type="PANTHER" id="PTHR38116">
    <property type="entry name" value="CHROMOSOME 7, WHOLE GENOME SHOTGUN SEQUENCE"/>
    <property type="match status" value="1"/>
</dbReference>
<protein>
    <submittedName>
        <fullName evidence="2">Uncharacterized protein</fullName>
    </submittedName>
</protein>
<name>A0AAD9YZN1_9LECA</name>
<keyword evidence="3" id="KW-1185">Reference proteome</keyword>
<comment type="caution">
    <text evidence="2">The sequence shown here is derived from an EMBL/GenBank/DDBJ whole genome shotgun (WGS) entry which is preliminary data.</text>
</comment>
<feature type="compositionally biased region" description="Basic and acidic residues" evidence="1">
    <location>
        <begin position="56"/>
        <end position="66"/>
    </location>
</feature>